<accession>A0A3N4GBF9</accession>
<evidence type="ECO:0000256" key="1">
    <source>
        <dbReference type="ARBA" id="ARBA00009437"/>
    </source>
</evidence>
<evidence type="ECO:0000256" key="2">
    <source>
        <dbReference type="ARBA" id="ARBA00023015"/>
    </source>
</evidence>
<dbReference type="SUPFAM" id="SSF53850">
    <property type="entry name" value="Periplasmic binding protein-like II"/>
    <property type="match status" value="1"/>
</dbReference>
<dbReference type="EMBL" id="RKMH01000008">
    <property type="protein sequence ID" value="RPA60092.1"/>
    <property type="molecule type" value="Genomic_DNA"/>
</dbReference>
<dbReference type="Pfam" id="PF00126">
    <property type="entry name" value="HTH_1"/>
    <property type="match status" value="1"/>
</dbReference>
<dbReference type="InterPro" id="IPR000847">
    <property type="entry name" value="LysR_HTH_N"/>
</dbReference>
<dbReference type="Gene3D" id="3.40.190.290">
    <property type="match status" value="1"/>
</dbReference>
<dbReference type="PRINTS" id="PR00039">
    <property type="entry name" value="HTHLYSR"/>
</dbReference>
<dbReference type="PROSITE" id="PS50931">
    <property type="entry name" value="HTH_LYSR"/>
    <property type="match status" value="1"/>
</dbReference>
<keyword evidence="5" id="KW-0804">Transcription</keyword>
<dbReference type="PANTHER" id="PTHR30346:SF28">
    <property type="entry name" value="HTH-TYPE TRANSCRIPTIONAL REGULATOR CYNR"/>
    <property type="match status" value="1"/>
</dbReference>
<dbReference type="GO" id="GO:0003700">
    <property type="term" value="F:DNA-binding transcription factor activity"/>
    <property type="evidence" value="ECO:0007669"/>
    <property type="project" value="InterPro"/>
</dbReference>
<dbReference type="CDD" id="cd05466">
    <property type="entry name" value="PBP2_LTTR_substrate"/>
    <property type="match status" value="1"/>
</dbReference>
<comment type="similarity">
    <text evidence="1">Belongs to the LysR transcriptional regulatory family.</text>
</comment>
<organism evidence="7 8">
    <name type="scientific">Gordonia oryzae</name>
    <dbReference type="NCBI Taxonomy" id="2487349"/>
    <lineage>
        <taxon>Bacteria</taxon>
        <taxon>Bacillati</taxon>
        <taxon>Actinomycetota</taxon>
        <taxon>Actinomycetes</taxon>
        <taxon>Mycobacteriales</taxon>
        <taxon>Gordoniaceae</taxon>
        <taxon>Gordonia</taxon>
    </lineage>
</organism>
<proteinExistence type="inferred from homology"/>
<evidence type="ECO:0000256" key="3">
    <source>
        <dbReference type="ARBA" id="ARBA00023125"/>
    </source>
</evidence>
<dbReference type="OrthoDB" id="3176554at2"/>
<keyword evidence="8" id="KW-1185">Reference proteome</keyword>
<dbReference type="GO" id="GO:0003677">
    <property type="term" value="F:DNA binding"/>
    <property type="evidence" value="ECO:0007669"/>
    <property type="project" value="UniProtKB-KW"/>
</dbReference>
<protein>
    <submittedName>
        <fullName evidence="7">LysR family transcriptional regulator</fullName>
    </submittedName>
</protein>
<dbReference type="FunFam" id="1.10.10.10:FF:000001">
    <property type="entry name" value="LysR family transcriptional regulator"/>
    <property type="match status" value="1"/>
</dbReference>
<keyword evidence="2" id="KW-0805">Transcription regulation</keyword>
<dbReference type="GO" id="GO:0032993">
    <property type="term" value="C:protein-DNA complex"/>
    <property type="evidence" value="ECO:0007669"/>
    <property type="project" value="TreeGrafter"/>
</dbReference>
<name>A0A3N4GBF9_9ACTN</name>
<dbReference type="InterPro" id="IPR005119">
    <property type="entry name" value="LysR_subst-bd"/>
</dbReference>
<gene>
    <name evidence="7" type="ORF">EF294_11885</name>
</gene>
<keyword evidence="3" id="KW-0238">DNA-binding</keyword>
<reference evidence="7 8" key="1">
    <citation type="submission" date="2018-11" db="EMBL/GenBank/DDBJ databases">
        <title>Draft genome sequence of Gordonia sp. RS15-1S isolated from rice stems.</title>
        <authorList>
            <person name="Muangham S."/>
        </authorList>
    </citation>
    <scope>NUCLEOTIDE SEQUENCE [LARGE SCALE GENOMIC DNA]</scope>
    <source>
        <strain evidence="7 8">RS15-1S</strain>
    </source>
</reference>
<dbReference type="Gene3D" id="1.10.10.10">
    <property type="entry name" value="Winged helix-like DNA-binding domain superfamily/Winged helix DNA-binding domain"/>
    <property type="match status" value="1"/>
</dbReference>
<dbReference type="AlphaFoldDB" id="A0A3N4GBF9"/>
<dbReference type="RefSeq" id="WP_123930343.1">
    <property type="nucleotide sequence ID" value="NZ_JBPSDP010000007.1"/>
</dbReference>
<comment type="caution">
    <text evidence="7">The sequence shown here is derived from an EMBL/GenBank/DDBJ whole genome shotgun (WGS) entry which is preliminary data.</text>
</comment>
<evidence type="ECO:0000256" key="5">
    <source>
        <dbReference type="ARBA" id="ARBA00023163"/>
    </source>
</evidence>
<sequence length="296" mass="31450">MELRQLEYFLAVVEHGGIGGASAALGVAQPTVSQALRALEREVGVQLFHRIGRGMVPSAAGRTLVGSTRQIMRDVAAVDDALSAAGDEPTGRVEILASPFIDGGAVIDLVAGFRARHPGVTVRLGDLRVETQASAMIEEGRCEFVITHLPTVGDDLDMIVLGEQEFWLVCPPGTEVPDGPIPIADLPRIPMIFVPRGGSVAEEIESAIRESGVRLPIAVLSDHREQRLPMVLAGIGATLLERRIAESVADRAVVRPVSPRFARTFAMIFDPGGLSVAGQAFADVARSMAAQRAVQE</sequence>
<feature type="domain" description="HTH lysR-type" evidence="6">
    <location>
        <begin position="1"/>
        <end position="58"/>
    </location>
</feature>
<evidence type="ECO:0000259" key="6">
    <source>
        <dbReference type="PROSITE" id="PS50931"/>
    </source>
</evidence>
<keyword evidence="4" id="KW-0010">Activator</keyword>
<evidence type="ECO:0000313" key="8">
    <source>
        <dbReference type="Proteomes" id="UP000267536"/>
    </source>
</evidence>
<dbReference type="SUPFAM" id="SSF46785">
    <property type="entry name" value="Winged helix' DNA-binding domain"/>
    <property type="match status" value="1"/>
</dbReference>
<dbReference type="Proteomes" id="UP000267536">
    <property type="component" value="Unassembled WGS sequence"/>
</dbReference>
<evidence type="ECO:0000313" key="7">
    <source>
        <dbReference type="EMBL" id="RPA60092.1"/>
    </source>
</evidence>
<dbReference type="Pfam" id="PF03466">
    <property type="entry name" value="LysR_substrate"/>
    <property type="match status" value="1"/>
</dbReference>
<dbReference type="InterPro" id="IPR036390">
    <property type="entry name" value="WH_DNA-bd_sf"/>
</dbReference>
<dbReference type="PANTHER" id="PTHR30346">
    <property type="entry name" value="TRANSCRIPTIONAL DUAL REGULATOR HCAR-RELATED"/>
    <property type="match status" value="1"/>
</dbReference>
<evidence type="ECO:0000256" key="4">
    <source>
        <dbReference type="ARBA" id="ARBA00023159"/>
    </source>
</evidence>
<dbReference type="InterPro" id="IPR036388">
    <property type="entry name" value="WH-like_DNA-bd_sf"/>
</dbReference>